<dbReference type="Pfam" id="PF20151">
    <property type="entry name" value="DUF6533"/>
    <property type="match status" value="1"/>
</dbReference>
<evidence type="ECO:0000313" key="4">
    <source>
        <dbReference type="Proteomes" id="UP000290288"/>
    </source>
</evidence>
<keyword evidence="1" id="KW-0472">Membrane</keyword>
<protein>
    <recommendedName>
        <fullName evidence="2">DUF6533 domain-containing protein</fullName>
    </recommendedName>
</protein>
<dbReference type="STRING" id="2316362.A0A4Q2DXR0"/>
<dbReference type="Proteomes" id="UP000290288">
    <property type="component" value="Unassembled WGS sequence"/>
</dbReference>
<keyword evidence="1" id="KW-0812">Transmembrane</keyword>
<feature type="transmembrane region" description="Helical" evidence="1">
    <location>
        <begin position="166"/>
        <end position="187"/>
    </location>
</feature>
<proteinExistence type="predicted"/>
<evidence type="ECO:0000256" key="1">
    <source>
        <dbReference type="SAM" id="Phobius"/>
    </source>
</evidence>
<keyword evidence="4" id="KW-1185">Reference proteome</keyword>
<dbReference type="OrthoDB" id="3037019at2759"/>
<name>A0A4Q2DXR0_9AGAR</name>
<accession>A0A4Q2DXR0</accession>
<evidence type="ECO:0000313" key="3">
    <source>
        <dbReference type="EMBL" id="RXW25149.1"/>
    </source>
</evidence>
<feature type="domain" description="DUF6533" evidence="2">
    <location>
        <begin position="23"/>
        <end position="65"/>
    </location>
</feature>
<feature type="transmembrane region" description="Helical" evidence="1">
    <location>
        <begin position="208"/>
        <end position="225"/>
    </location>
</feature>
<dbReference type="InterPro" id="IPR045340">
    <property type="entry name" value="DUF6533"/>
</dbReference>
<dbReference type="EMBL" id="SDEE01000008">
    <property type="protein sequence ID" value="RXW25149.1"/>
    <property type="molecule type" value="Genomic_DNA"/>
</dbReference>
<evidence type="ECO:0000259" key="2">
    <source>
        <dbReference type="Pfam" id="PF20151"/>
    </source>
</evidence>
<reference evidence="3 4" key="1">
    <citation type="submission" date="2019-01" db="EMBL/GenBank/DDBJ databases">
        <title>Draft genome sequence of Psathyrella aberdarensis IHI B618.</title>
        <authorList>
            <person name="Buettner E."/>
            <person name="Kellner H."/>
        </authorList>
    </citation>
    <scope>NUCLEOTIDE SEQUENCE [LARGE SCALE GENOMIC DNA]</scope>
    <source>
        <strain evidence="3 4">IHI B618</strain>
    </source>
</reference>
<keyword evidence="1" id="KW-1133">Transmembrane helix</keyword>
<sequence length="325" mass="36381">MSSERAQALIEAMKANRTVNLAAIGMCALLTADYLETLPREVRYMWPSKLSVPKALFFINRYWAFAHTIISVIHHGDLSLSGLKGCQRIFALDAYSCLLLPAVCEAISYVRVYAFAGRNKYLLALQAIKLWVLVRFLPTVEFAEFPPEAHVGCLAVRANSVLLSNIYILVVVSLATVTFIMVFIAYQRQRNTHGVDSGSLFSLFYRDGIWYFVVLSALAVANIIFDHTAPSNGLQFTMVQMQVHMDSILAGRMLLHLREWGEKLHSRSYIARSRGLVPDSTLAELEFRHPTHNATGMTAVSHPGKSLKDAYTVEVETTTSVHRDP</sequence>
<organism evidence="3 4">
    <name type="scientific">Candolleomyces aberdarensis</name>
    <dbReference type="NCBI Taxonomy" id="2316362"/>
    <lineage>
        <taxon>Eukaryota</taxon>
        <taxon>Fungi</taxon>
        <taxon>Dikarya</taxon>
        <taxon>Basidiomycota</taxon>
        <taxon>Agaricomycotina</taxon>
        <taxon>Agaricomycetes</taxon>
        <taxon>Agaricomycetidae</taxon>
        <taxon>Agaricales</taxon>
        <taxon>Agaricineae</taxon>
        <taxon>Psathyrellaceae</taxon>
        <taxon>Candolleomyces</taxon>
    </lineage>
</organism>
<comment type="caution">
    <text evidence="3">The sequence shown here is derived from an EMBL/GenBank/DDBJ whole genome shotgun (WGS) entry which is preliminary data.</text>
</comment>
<gene>
    <name evidence="3" type="ORF">EST38_g664</name>
</gene>
<dbReference type="AlphaFoldDB" id="A0A4Q2DXR0"/>